<protein>
    <submittedName>
        <fullName evidence="1">Uncharacterized protein</fullName>
    </submittedName>
</protein>
<accession>A0ABW1S849</accession>
<evidence type="ECO:0000313" key="2">
    <source>
        <dbReference type="Proteomes" id="UP001596303"/>
    </source>
</evidence>
<keyword evidence="2" id="KW-1185">Reference proteome</keyword>
<sequence length="57" mass="6684">MDMTPAQQIVEEAFNSFDDWKNSELCPDPDEDIFLLVDIYSEDCRQGNWPLKEESTQ</sequence>
<name>A0ABW1S849_9PROT</name>
<gene>
    <name evidence="1" type="ORF">ACFQDM_07220</name>
</gene>
<proteinExistence type="predicted"/>
<organism evidence="1 2">
    <name type="scientific">Ponticaulis profundi</name>
    <dbReference type="NCBI Taxonomy" id="2665222"/>
    <lineage>
        <taxon>Bacteria</taxon>
        <taxon>Pseudomonadati</taxon>
        <taxon>Pseudomonadota</taxon>
        <taxon>Alphaproteobacteria</taxon>
        <taxon>Hyphomonadales</taxon>
        <taxon>Hyphomonadaceae</taxon>
        <taxon>Ponticaulis</taxon>
    </lineage>
</organism>
<reference evidence="2" key="1">
    <citation type="journal article" date="2019" name="Int. J. Syst. Evol. Microbiol.">
        <title>The Global Catalogue of Microorganisms (GCM) 10K type strain sequencing project: providing services to taxonomists for standard genome sequencing and annotation.</title>
        <authorList>
            <consortium name="The Broad Institute Genomics Platform"/>
            <consortium name="The Broad Institute Genome Sequencing Center for Infectious Disease"/>
            <person name="Wu L."/>
            <person name="Ma J."/>
        </authorList>
    </citation>
    <scope>NUCLEOTIDE SEQUENCE [LARGE SCALE GENOMIC DNA]</scope>
    <source>
        <strain evidence="2">CGMCC-1.15741</strain>
    </source>
</reference>
<dbReference type="Proteomes" id="UP001596303">
    <property type="component" value="Unassembled WGS sequence"/>
</dbReference>
<comment type="caution">
    <text evidence="1">The sequence shown here is derived from an EMBL/GenBank/DDBJ whole genome shotgun (WGS) entry which is preliminary data.</text>
</comment>
<dbReference type="EMBL" id="JBHSSW010000008">
    <property type="protein sequence ID" value="MFC6197862.1"/>
    <property type="molecule type" value="Genomic_DNA"/>
</dbReference>
<evidence type="ECO:0000313" key="1">
    <source>
        <dbReference type="EMBL" id="MFC6197862.1"/>
    </source>
</evidence>